<reference evidence="3" key="1">
    <citation type="submission" date="2021-06" db="EMBL/GenBank/DDBJ databases">
        <title>New haloarchaea isolates fom saline soil.</title>
        <authorList>
            <person name="Duran-Viseras A."/>
            <person name="Sanchez-Porro C.S."/>
            <person name="Ventosa A."/>
        </authorList>
    </citation>
    <scope>NUCLEOTIDE SEQUENCE</scope>
    <source>
        <strain evidence="3">JCM 18369</strain>
    </source>
</reference>
<accession>A0AA41KG55</accession>
<name>A0AA41KG55_9EURY</name>
<gene>
    <name evidence="3" type="ORF">KTS37_13115</name>
</gene>
<dbReference type="PROSITE" id="PS51318">
    <property type="entry name" value="TAT"/>
    <property type="match status" value="1"/>
</dbReference>
<feature type="domain" description="Rhamnogalacturonase A/B/Epimerase-like pectate lyase" evidence="2">
    <location>
        <begin position="69"/>
        <end position="268"/>
    </location>
</feature>
<proteinExistence type="predicted"/>
<dbReference type="Proteomes" id="UP001166304">
    <property type="component" value="Unassembled WGS sequence"/>
</dbReference>
<feature type="region of interest" description="Disordered" evidence="1">
    <location>
        <begin position="436"/>
        <end position="461"/>
    </location>
</feature>
<evidence type="ECO:0000313" key="3">
    <source>
        <dbReference type="EMBL" id="MBV0902727.1"/>
    </source>
</evidence>
<evidence type="ECO:0000259" key="2">
    <source>
        <dbReference type="Pfam" id="PF12708"/>
    </source>
</evidence>
<dbReference type="InterPro" id="IPR006311">
    <property type="entry name" value="TAT_signal"/>
</dbReference>
<comment type="caution">
    <text evidence="3">The sequence shown here is derived from an EMBL/GenBank/DDBJ whole genome shotgun (WGS) entry which is preliminary data.</text>
</comment>
<dbReference type="InterPro" id="IPR024535">
    <property type="entry name" value="RHGA/B-epi-like_pectate_lyase"/>
</dbReference>
<dbReference type="Pfam" id="PF12708">
    <property type="entry name" value="Pect-lyase_RHGA_epim"/>
    <property type="match status" value="1"/>
</dbReference>
<dbReference type="Gene3D" id="2.160.20.10">
    <property type="entry name" value="Single-stranded right-handed beta-helix, Pectin lyase-like"/>
    <property type="match status" value="1"/>
</dbReference>
<dbReference type="AlphaFoldDB" id="A0AA41KG55"/>
<evidence type="ECO:0000313" key="4">
    <source>
        <dbReference type="Proteomes" id="UP001166304"/>
    </source>
</evidence>
<dbReference type="RefSeq" id="WP_162414304.1">
    <property type="nucleotide sequence ID" value="NZ_JAHQXE010000004.1"/>
</dbReference>
<feature type="region of interest" description="Disordered" evidence="1">
    <location>
        <begin position="26"/>
        <end position="70"/>
    </location>
</feature>
<protein>
    <submittedName>
        <fullName evidence="3">Right-handed parallel beta-helix repeat-containing protein</fullName>
    </submittedName>
</protein>
<sequence>MSDGRLDRRKLLALLGATGVGTVALRAYSDGDPTGEPVPASETPTPRPAGERSRTPDGPQAQTEEPSVVDIRRYGARVDGQTDDTPAIRRALDAVHPGGVLQLPPGDILIDTPEDVRAAISLTDDHRNVTIRGSVDGETRSTLHMAPNQDHVHYAFRITGDSLEANDEIAIRNLTIDLHSPRQDTVGTAIRTNGANGTFTLRNCRIVRTRNSGVKMVGGMNGDIRNCRFEENGVVAYGHAISPKQSRRKTTTTIKNVFCTNQRGVSIDVGEGRSGDRQTVHIERCVLKDSIGGIKINPTAAAVTIRNTQILGGESTTIPVKMNPYDFYMGSVELDNVLIDGGGWPGIDFPNATALELHDVAIKNVDKNNESRGRDRGGIRTDELDFGSSGRISIHNVGVNNEGPALKIFEGSGSIDEVRHDGTGGLGRTEGVTVHADRRGGPPIEPDVPTESEVGLVDHSM</sequence>
<dbReference type="EMBL" id="JAHQXE010000004">
    <property type="protein sequence ID" value="MBV0902727.1"/>
    <property type="molecule type" value="Genomic_DNA"/>
</dbReference>
<dbReference type="SMART" id="SM00710">
    <property type="entry name" value="PbH1"/>
    <property type="match status" value="5"/>
</dbReference>
<keyword evidence="4" id="KW-1185">Reference proteome</keyword>
<dbReference type="InterPro" id="IPR012334">
    <property type="entry name" value="Pectin_lyas_fold"/>
</dbReference>
<organism evidence="3 4">
    <name type="scientific">Haloarcula salina</name>
    <dbReference type="NCBI Taxonomy" id="1429914"/>
    <lineage>
        <taxon>Archaea</taxon>
        <taxon>Methanobacteriati</taxon>
        <taxon>Methanobacteriota</taxon>
        <taxon>Stenosarchaea group</taxon>
        <taxon>Halobacteria</taxon>
        <taxon>Halobacteriales</taxon>
        <taxon>Haloarculaceae</taxon>
        <taxon>Haloarcula</taxon>
    </lineage>
</organism>
<dbReference type="SUPFAM" id="SSF51126">
    <property type="entry name" value="Pectin lyase-like"/>
    <property type="match status" value="1"/>
</dbReference>
<dbReference type="InterPro" id="IPR006626">
    <property type="entry name" value="PbH1"/>
</dbReference>
<evidence type="ECO:0000256" key="1">
    <source>
        <dbReference type="SAM" id="MobiDB-lite"/>
    </source>
</evidence>
<dbReference type="InterPro" id="IPR011050">
    <property type="entry name" value="Pectin_lyase_fold/virulence"/>
</dbReference>